<dbReference type="Pfam" id="PF02681">
    <property type="entry name" value="DUF212"/>
    <property type="match status" value="1"/>
</dbReference>
<evidence type="ECO:0008006" key="3">
    <source>
        <dbReference type="Google" id="ProtNLM"/>
    </source>
</evidence>
<name>A0AAP0BD73_9ASPA</name>
<protein>
    <recommendedName>
        <fullName evidence="3">Acid phosphatase/vanadium-dependent haloperoxidase-related protein</fullName>
    </recommendedName>
</protein>
<organism evidence="1 2">
    <name type="scientific">Platanthera zijinensis</name>
    <dbReference type="NCBI Taxonomy" id="2320716"/>
    <lineage>
        <taxon>Eukaryota</taxon>
        <taxon>Viridiplantae</taxon>
        <taxon>Streptophyta</taxon>
        <taxon>Embryophyta</taxon>
        <taxon>Tracheophyta</taxon>
        <taxon>Spermatophyta</taxon>
        <taxon>Magnoliopsida</taxon>
        <taxon>Liliopsida</taxon>
        <taxon>Asparagales</taxon>
        <taxon>Orchidaceae</taxon>
        <taxon>Orchidoideae</taxon>
        <taxon>Orchideae</taxon>
        <taxon>Orchidinae</taxon>
        <taxon>Platanthera</taxon>
    </lineage>
</organism>
<accession>A0AAP0BD73</accession>
<dbReference type="PANTHER" id="PTHR31446:SF2">
    <property type="entry name" value="ACID PHOSPHATASE_VANADIUM-DEPENDENT HALOPEROXIDASE-RELATED PROTEIN"/>
    <property type="match status" value="1"/>
</dbReference>
<dbReference type="PANTHER" id="PTHR31446">
    <property type="entry name" value="ACID PHOSPHATASE/VANADIUM-DEPENDENT HALOPEROXIDASE-RELATED PROTEIN"/>
    <property type="match status" value="1"/>
</dbReference>
<gene>
    <name evidence="1" type="ORF">KSP39_PZI013643</name>
</gene>
<keyword evidence="2" id="KW-1185">Reference proteome</keyword>
<dbReference type="EMBL" id="JBBWWQ010000011">
    <property type="protein sequence ID" value="KAK8936111.1"/>
    <property type="molecule type" value="Genomic_DNA"/>
</dbReference>
<comment type="caution">
    <text evidence="1">The sequence shown here is derived from an EMBL/GenBank/DDBJ whole genome shotgun (WGS) entry which is preliminary data.</text>
</comment>
<reference evidence="1 2" key="1">
    <citation type="journal article" date="2022" name="Nat. Plants">
        <title>Genomes of leafy and leafless Platanthera orchids illuminate the evolution of mycoheterotrophy.</title>
        <authorList>
            <person name="Li M.H."/>
            <person name="Liu K.W."/>
            <person name="Li Z."/>
            <person name="Lu H.C."/>
            <person name="Ye Q.L."/>
            <person name="Zhang D."/>
            <person name="Wang J.Y."/>
            <person name="Li Y.F."/>
            <person name="Zhong Z.M."/>
            <person name="Liu X."/>
            <person name="Yu X."/>
            <person name="Liu D.K."/>
            <person name="Tu X.D."/>
            <person name="Liu B."/>
            <person name="Hao Y."/>
            <person name="Liao X.Y."/>
            <person name="Jiang Y.T."/>
            <person name="Sun W.H."/>
            <person name="Chen J."/>
            <person name="Chen Y.Q."/>
            <person name="Ai Y."/>
            <person name="Zhai J.W."/>
            <person name="Wu S.S."/>
            <person name="Zhou Z."/>
            <person name="Hsiao Y.Y."/>
            <person name="Wu W.L."/>
            <person name="Chen Y.Y."/>
            <person name="Lin Y.F."/>
            <person name="Hsu J.L."/>
            <person name="Li C.Y."/>
            <person name="Wang Z.W."/>
            <person name="Zhao X."/>
            <person name="Zhong W.Y."/>
            <person name="Ma X.K."/>
            <person name="Ma L."/>
            <person name="Huang J."/>
            <person name="Chen G.Z."/>
            <person name="Huang M.Z."/>
            <person name="Huang L."/>
            <person name="Peng D.H."/>
            <person name="Luo Y.B."/>
            <person name="Zou S.Q."/>
            <person name="Chen S.P."/>
            <person name="Lan S."/>
            <person name="Tsai W.C."/>
            <person name="Van de Peer Y."/>
            <person name="Liu Z.J."/>
        </authorList>
    </citation>
    <scope>NUCLEOTIDE SEQUENCE [LARGE SCALE GENOMIC DNA]</scope>
    <source>
        <strain evidence="1">Lor287</strain>
    </source>
</reference>
<evidence type="ECO:0000313" key="2">
    <source>
        <dbReference type="Proteomes" id="UP001418222"/>
    </source>
</evidence>
<dbReference type="AlphaFoldDB" id="A0AAP0BD73"/>
<proteinExistence type="predicted"/>
<dbReference type="Proteomes" id="UP001418222">
    <property type="component" value="Unassembled WGS sequence"/>
</dbReference>
<sequence length="236" mass="25110">MFSASLSGAFLHSPLSSKKKKKPILPSTRGPLPAVAAFKIEMDEIAELARNKVLVACTLSWAIGQLSKSFTSPVRGNGFDWKAAVRSGGMPSTHSASVAAAATSVGLERGFSDPIFGMSVIFAALVMYDAQGVRREVGYHAKVINELLKARDLETKSEASIKPGKVVSVLSGAEKGNTFVEKETKIYSLVNAKEESEKFPLGEIHLNESVGHTEIQVLAGAFLGFIVSLMVNAAIT</sequence>
<evidence type="ECO:0000313" key="1">
    <source>
        <dbReference type="EMBL" id="KAK8936111.1"/>
    </source>
</evidence>
<dbReference type="InterPro" id="IPR003832">
    <property type="entry name" value="DUF212"/>
</dbReference>